<accession>A0ABR1XXA4</accession>
<proteinExistence type="predicted"/>
<comment type="caution">
    <text evidence="1">The sequence shown here is derived from an EMBL/GenBank/DDBJ whole genome shotgun (WGS) entry which is preliminary data.</text>
</comment>
<name>A0ABR1XXA4_9PEZI</name>
<dbReference type="EMBL" id="JBBWUH010000004">
    <property type="protein sequence ID" value="KAK8169872.1"/>
    <property type="molecule type" value="Genomic_DNA"/>
</dbReference>
<evidence type="ECO:0008006" key="3">
    <source>
        <dbReference type="Google" id="ProtNLM"/>
    </source>
</evidence>
<organism evidence="1 2">
    <name type="scientific">Phyllosticta citrichinensis</name>
    <dbReference type="NCBI Taxonomy" id="1130410"/>
    <lineage>
        <taxon>Eukaryota</taxon>
        <taxon>Fungi</taxon>
        <taxon>Dikarya</taxon>
        <taxon>Ascomycota</taxon>
        <taxon>Pezizomycotina</taxon>
        <taxon>Dothideomycetes</taxon>
        <taxon>Dothideomycetes incertae sedis</taxon>
        <taxon>Botryosphaeriales</taxon>
        <taxon>Phyllostictaceae</taxon>
        <taxon>Phyllosticta</taxon>
    </lineage>
</organism>
<evidence type="ECO:0000313" key="2">
    <source>
        <dbReference type="Proteomes" id="UP001456524"/>
    </source>
</evidence>
<reference evidence="1 2" key="1">
    <citation type="journal article" date="2022" name="G3 (Bethesda)">
        <title>Enemy or ally: a genomic approach to elucidate the lifestyle of Phyllosticta citrichinaensis.</title>
        <authorList>
            <person name="Buijs V.A."/>
            <person name="Groenewald J.Z."/>
            <person name="Haridas S."/>
            <person name="LaButti K.M."/>
            <person name="Lipzen A."/>
            <person name="Martin F.M."/>
            <person name="Barry K."/>
            <person name="Grigoriev I.V."/>
            <person name="Crous P.W."/>
            <person name="Seidl M.F."/>
        </authorList>
    </citation>
    <scope>NUCLEOTIDE SEQUENCE [LARGE SCALE GENOMIC DNA]</scope>
    <source>
        <strain evidence="1 2">CBS 129764</strain>
    </source>
</reference>
<sequence length="149" mass="16729">MLSLTLFPSAFPTACSTSWTSHLAHFLVVLYRTCEHGIRRLAWRFLLPLALVRALLARSACQSGAAQMLDTWLRFFCSSPASLLTDSPVNRLSSQSGVRMVLHHRPPGTGLRDGRVQSTQHFRPSRAFEFAVQWLENATAYNAKGKDKR</sequence>
<gene>
    <name evidence="1" type="ORF">IWX90DRAFT_431028</name>
</gene>
<evidence type="ECO:0000313" key="1">
    <source>
        <dbReference type="EMBL" id="KAK8169872.1"/>
    </source>
</evidence>
<dbReference type="Proteomes" id="UP001456524">
    <property type="component" value="Unassembled WGS sequence"/>
</dbReference>
<protein>
    <recommendedName>
        <fullName evidence="3">Secreted protein</fullName>
    </recommendedName>
</protein>
<keyword evidence="2" id="KW-1185">Reference proteome</keyword>